<dbReference type="Proteomes" id="UP000663860">
    <property type="component" value="Unassembled WGS sequence"/>
</dbReference>
<protein>
    <submittedName>
        <fullName evidence="2">Uncharacterized protein</fullName>
    </submittedName>
</protein>
<accession>A0A814PWQ9</accession>
<reference evidence="2" key="1">
    <citation type="submission" date="2021-02" db="EMBL/GenBank/DDBJ databases">
        <authorList>
            <person name="Nowell W R."/>
        </authorList>
    </citation>
    <scope>NUCLEOTIDE SEQUENCE</scope>
</reference>
<dbReference type="EMBL" id="CAJNOE010000275">
    <property type="protein sequence ID" value="CAF1111985.1"/>
    <property type="molecule type" value="Genomic_DNA"/>
</dbReference>
<proteinExistence type="predicted"/>
<evidence type="ECO:0000313" key="3">
    <source>
        <dbReference type="Proteomes" id="UP000663860"/>
    </source>
</evidence>
<sequence>MQYATDQVKVEIDEMFLEHQSQILREELLRRQEDLRRIDELRSQEIDRRRNIMPMHRQDAYNNQFNMPSGPMNNIFHQNQMPGNALQYNDYQQVGYPPNANSLMQQSSPGAATIDAAYTTNQASRGYTRPSGDDFIPQQQQQQQGFDRKRPRY</sequence>
<comment type="caution">
    <text evidence="2">The sequence shown here is derived from an EMBL/GenBank/DDBJ whole genome shotgun (WGS) entry which is preliminary data.</text>
</comment>
<dbReference type="AlphaFoldDB" id="A0A814PWQ9"/>
<gene>
    <name evidence="2" type="ORF">IZO911_LOCUS23643</name>
</gene>
<evidence type="ECO:0000256" key="1">
    <source>
        <dbReference type="SAM" id="MobiDB-lite"/>
    </source>
</evidence>
<name>A0A814PWQ9_9BILA</name>
<organism evidence="2 3">
    <name type="scientific">Adineta steineri</name>
    <dbReference type="NCBI Taxonomy" id="433720"/>
    <lineage>
        <taxon>Eukaryota</taxon>
        <taxon>Metazoa</taxon>
        <taxon>Spiralia</taxon>
        <taxon>Gnathifera</taxon>
        <taxon>Rotifera</taxon>
        <taxon>Eurotatoria</taxon>
        <taxon>Bdelloidea</taxon>
        <taxon>Adinetida</taxon>
        <taxon>Adinetidae</taxon>
        <taxon>Adineta</taxon>
    </lineage>
</organism>
<evidence type="ECO:0000313" key="2">
    <source>
        <dbReference type="EMBL" id="CAF1111985.1"/>
    </source>
</evidence>
<feature type="region of interest" description="Disordered" evidence="1">
    <location>
        <begin position="121"/>
        <end position="153"/>
    </location>
</feature>